<evidence type="ECO:0000256" key="5">
    <source>
        <dbReference type="ARBA" id="ARBA00022475"/>
    </source>
</evidence>
<dbReference type="FunFam" id="3.40.1110.10:FF:000053">
    <property type="entry name" value="Cation-transporting ATPase, E1-E2 family"/>
    <property type="match status" value="1"/>
</dbReference>
<proteinExistence type="inferred from homology"/>
<dbReference type="SFLD" id="SFLDS00003">
    <property type="entry name" value="Haloacid_Dehalogenase"/>
    <property type="match status" value="1"/>
</dbReference>
<evidence type="ECO:0000256" key="18">
    <source>
        <dbReference type="SAM" id="Phobius"/>
    </source>
</evidence>
<dbReference type="eggNOG" id="COG0474">
    <property type="taxonomic scope" value="Bacteria"/>
</dbReference>
<dbReference type="PROSITE" id="PS00154">
    <property type="entry name" value="ATPASE_E1_E2"/>
    <property type="match status" value="1"/>
</dbReference>
<dbReference type="InterPro" id="IPR044492">
    <property type="entry name" value="P_typ_ATPase_HD_dom"/>
</dbReference>
<dbReference type="Gene3D" id="3.40.50.1000">
    <property type="entry name" value="HAD superfamily/HAD-like"/>
    <property type="match status" value="1"/>
</dbReference>
<dbReference type="GO" id="GO:1990573">
    <property type="term" value="P:potassium ion import across plasma membrane"/>
    <property type="evidence" value="ECO:0007669"/>
    <property type="project" value="TreeGrafter"/>
</dbReference>
<dbReference type="PANTHER" id="PTHR43294:SF21">
    <property type="entry name" value="CATION TRANSPORTING ATPASE"/>
    <property type="match status" value="1"/>
</dbReference>
<dbReference type="Pfam" id="PF00122">
    <property type="entry name" value="E1-E2_ATPase"/>
    <property type="match status" value="1"/>
</dbReference>
<accession>K0AZY0</accession>
<gene>
    <name evidence="20" type="primary">yloB2</name>
    <name evidence="20" type="ordered locus">Curi_c08280</name>
</gene>
<dbReference type="SFLD" id="SFLDF00027">
    <property type="entry name" value="p-type_atpase"/>
    <property type="match status" value="1"/>
</dbReference>
<dbReference type="FunFam" id="3.40.50.1000:FF:000001">
    <property type="entry name" value="Phospholipid-transporting ATPase IC"/>
    <property type="match status" value="1"/>
</dbReference>
<evidence type="ECO:0000256" key="8">
    <source>
        <dbReference type="ARBA" id="ARBA00022692"/>
    </source>
</evidence>
<dbReference type="SUPFAM" id="SSF81665">
    <property type="entry name" value="Calcium ATPase, transmembrane domain M"/>
    <property type="match status" value="1"/>
</dbReference>
<dbReference type="InterPro" id="IPR023298">
    <property type="entry name" value="ATPase_P-typ_TM_dom_sf"/>
</dbReference>
<keyword evidence="14 18" id="KW-1133">Transmembrane helix</keyword>
<dbReference type="InterPro" id="IPR001757">
    <property type="entry name" value="P_typ_ATPase"/>
</dbReference>
<feature type="transmembrane region" description="Helical" evidence="18">
    <location>
        <begin position="247"/>
        <end position="266"/>
    </location>
</feature>
<dbReference type="GO" id="GO:0046872">
    <property type="term" value="F:metal ion binding"/>
    <property type="evidence" value="ECO:0007669"/>
    <property type="project" value="UniProtKB-KW"/>
</dbReference>
<feature type="transmembrane region" description="Helical" evidence="18">
    <location>
        <begin position="679"/>
        <end position="699"/>
    </location>
</feature>
<evidence type="ECO:0000259" key="19">
    <source>
        <dbReference type="SMART" id="SM00831"/>
    </source>
</evidence>
<dbReference type="PRINTS" id="PR00119">
    <property type="entry name" value="CATATPASE"/>
</dbReference>
<protein>
    <recommendedName>
        <fullName evidence="3">P-type Ca(2+) transporter</fullName>
        <ecNumber evidence="3">7.2.2.10</ecNumber>
    </recommendedName>
</protein>
<dbReference type="RefSeq" id="WP_014967038.1">
    <property type="nucleotide sequence ID" value="NC_018664.1"/>
</dbReference>
<feature type="transmembrane region" description="Helical" evidence="18">
    <location>
        <begin position="705"/>
        <end position="725"/>
    </location>
</feature>
<dbReference type="Pfam" id="PF13246">
    <property type="entry name" value="Cation_ATPase"/>
    <property type="match status" value="1"/>
</dbReference>
<dbReference type="NCBIfam" id="TIGR01517">
    <property type="entry name" value="ATPase-IIB_Ca"/>
    <property type="match status" value="1"/>
</dbReference>
<feature type="transmembrane region" description="Helical" evidence="18">
    <location>
        <begin position="817"/>
        <end position="837"/>
    </location>
</feature>
<dbReference type="SUPFAM" id="SSF56784">
    <property type="entry name" value="HAD-like"/>
    <property type="match status" value="1"/>
</dbReference>
<keyword evidence="6" id="KW-0597">Phosphoprotein</keyword>
<dbReference type="GO" id="GO:0005388">
    <property type="term" value="F:P-type calcium transporter activity"/>
    <property type="evidence" value="ECO:0007669"/>
    <property type="project" value="UniProtKB-EC"/>
</dbReference>
<feature type="domain" description="Cation-transporting P-type ATPase N-terminal" evidence="19">
    <location>
        <begin position="5"/>
        <end position="79"/>
    </location>
</feature>
<keyword evidence="4" id="KW-0813">Transport</keyword>
<feature type="transmembrane region" description="Helical" evidence="18">
    <location>
        <begin position="746"/>
        <end position="766"/>
    </location>
</feature>
<dbReference type="InterPro" id="IPR023214">
    <property type="entry name" value="HAD_sf"/>
</dbReference>
<dbReference type="GO" id="GO:0005886">
    <property type="term" value="C:plasma membrane"/>
    <property type="evidence" value="ECO:0007669"/>
    <property type="project" value="UniProtKB-SubCell"/>
</dbReference>
<dbReference type="KEGG" id="cad:Curi_c08280"/>
<dbReference type="PANTHER" id="PTHR43294">
    <property type="entry name" value="SODIUM/POTASSIUM-TRANSPORTING ATPASE SUBUNIT ALPHA"/>
    <property type="match status" value="1"/>
</dbReference>
<keyword evidence="11" id="KW-0106">Calcium</keyword>
<evidence type="ECO:0000256" key="4">
    <source>
        <dbReference type="ARBA" id="ARBA00022448"/>
    </source>
</evidence>
<evidence type="ECO:0000256" key="9">
    <source>
        <dbReference type="ARBA" id="ARBA00022723"/>
    </source>
</evidence>
<organism evidence="20 21">
    <name type="scientific">Gottschalkia acidurici (strain ATCC 7906 / DSM 604 / BCRC 14475 / CIP 104303 / KCTC 5404 / NCIMB 10678 / 9a)</name>
    <name type="common">Clostridium acidurici</name>
    <dbReference type="NCBI Taxonomy" id="1128398"/>
    <lineage>
        <taxon>Bacteria</taxon>
        <taxon>Bacillati</taxon>
        <taxon>Bacillota</taxon>
        <taxon>Tissierellia</taxon>
        <taxon>Tissierellales</taxon>
        <taxon>Gottschalkiaceae</taxon>
        <taxon>Gottschalkia</taxon>
    </lineage>
</organism>
<comment type="subcellular location">
    <subcellularLocation>
        <location evidence="1">Cell membrane</location>
        <topology evidence="1">Multi-pass membrane protein</topology>
    </subcellularLocation>
</comment>
<evidence type="ECO:0000256" key="16">
    <source>
        <dbReference type="ARBA" id="ARBA00023136"/>
    </source>
</evidence>
<dbReference type="InterPro" id="IPR018303">
    <property type="entry name" value="ATPase_P-typ_P_site"/>
</dbReference>
<dbReference type="GO" id="GO:0036376">
    <property type="term" value="P:sodium ion export across plasma membrane"/>
    <property type="evidence" value="ECO:0007669"/>
    <property type="project" value="TreeGrafter"/>
</dbReference>
<keyword evidence="9" id="KW-0479">Metal-binding</keyword>
<dbReference type="AlphaFoldDB" id="K0AZY0"/>
<keyword evidence="10" id="KW-0547">Nucleotide-binding</keyword>
<evidence type="ECO:0000256" key="7">
    <source>
        <dbReference type="ARBA" id="ARBA00022568"/>
    </source>
</evidence>
<keyword evidence="7" id="KW-0109">Calcium transport</keyword>
<dbReference type="GO" id="GO:0005524">
    <property type="term" value="F:ATP binding"/>
    <property type="evidence" value="ECO:0007669"/>
    <property type="project" value="UniProtKB-KW"/>
</dbReference>
<dbReference type="InterPro" id="IPR036412">
    <property type="entry name" value="HAD-like_sf"/>
</dbReference>
<dbReference type="SUPFAM" id="SSF81660">
    <property type="entry name" value="Metal cation-transporting ATPase, ATP-binding domain N"/>
    <property type="match status" value="1"/>
</dbReference>
<dbReference type="InterPro" id="IPR004014">
    <property type="entry name" value="ATPase_P-typ_cation-transptr_N"/>
</dbReference>
<dbReference type="InterPro" id="IPR006068">
    <property type="entry name" value="ATPase_P-typ_cation-transptr_C"/>
</dbReference>
<dbReference type="FunFam" id="2.70.150.10:FF:000016">
    <property type="entry name" value="Calcium-transporting P-type ATPase putative"/>
    <property type="match status" value="1"/>
</dbReference>
<feature type="transmembrane region" description="Helical" evidence="18">
    <location>
        <begin position="83"/>
        <end position="99"/>
    </location>
</feature>
<dbReference type="CDD" id="cd02089">
    <property type="entry name" value="P-type_ATPase_Ca_prok"/>
    <property type="match status" value="1"/>
</dbReference>
<dbReference type="SFLD" id="SFLDG00002">
    <property type="entry name" value="C1.7:_P-type_atpase_like"/>
    <property type="match status" value="1"/>
</dbReference>
<dbReference type="GO" id="GO:0016887">
    <property type="term" value="F:ATP hydrolysis activity"/>
    <property type="evidence" value="ECO:0007669"/>
    <property type="project" value="InterPro"/>
</dbReference>
<keyword evidence="16 18" id="KW-0472">Membrane</keyword>
<evidence type="ECO:0000256" key="13">
    <source>
        <dbReference type="ARBA" id="ARBA00022967"/>
    </source>
</evidence>
<evidence type="ECO:0000256" key="11">
    <source>
        <dbReference type="ARBA" id="ARBA00022837"/>
    </source>
</evidence>
<dbReference type="HOGENOM" id="CLU_002360_1_1_9"/>
<dbReference type="Pfam" id="PF08282">
    <property type="entry name" value="Hydrolase_3"/>
    <property type="match status" value="1"/>
</dbReference>
<dbReference type="PATRIC" id="fig|1128398.3.peg.881"/>
<dbReference type="SUPFAM" id="SSF81653">
    <property type="entry name" value="Calcium ATPase, transduction domain A"/>
    <property type="match status" value="1"/>
</dbReference>
<keyword evidence="5" id="KW-1003">Cell membrane</keyword>
<comment type="catalytic activity">
    <reaction evidence="17">
        <text>Ca(2+)(in) + ATP + H2O = Ca(2+)(out) + ADP + phosphate + H(+)</text>
        <dbReference type="Rhea" id="RHEA:18105"/>
        <dbReference type="ChEBI" id="CHEBI:15377"/>
        <dbReference type="ChEBI" id="CHEBI:15378"/>
        <dbReference type="ChEBI" id="CHEBI:29108"/>
        <dbReference type="ChEBI" id="CHEBI:30616"/>
        <dbReference type="ChEBI" id="CHEBI:43474"/>
        <dbReference type="ChEBI" id="CHEBI:456216"/>
        <dbReference type="EC" id="7.2.2.10"/>
    </reaction>
</comment>
<evidence type="ECO:0000256" key="3">
    <source>
        <dbReference type="ARBA" id="ARBA00012790"/>
    </source>
</evidence>
<feature type="transmembrane region" description="Helical" evidence="18">
    <location>
        <begin position="849"/>
        <end position="868"/>
    </location>
</feature>
<feature type="transmembrane region" description="Helical" evidence="18">
    <location>
        <begin position="278"/>
        <end position="301"/>
    </location>
</feature>
<dbReference type="OrthoDB" id="9760364at2"/>
<dbReference type="InterPro" id="IPR023299">
    <property type="entry name" value="ATPase_P-typ_cyto_dom_N"/>
</dbReference>
<keyword evidence="13" id="KW-1278">Translocase</keyword>
<dbReference type="InterPro" id="IPR050510">
    <property type="entry name" value="Cation_transp_ATPase_P-type"/>
</dbReference>
<feature type="transmembrane region" description="Helical" evidence="18">
    <location>
        <begin position="778"/>
        <end position="796"/>
    </location>
</feature>
<reference evidence="20 21" key="1">
    <citation type="journal article" date="2012" name="PLoS ONE">
        <title>The purine-utilizing bacterium Clostridium acidurici 9a: a genome-guided metabolic reconsideration.</title>
        <authorList>
            <person name="Hartwich K."/>
            <person name="Poehlein A."/>
            <person name="Daniel R."/>
        </authorList>
    </citation>
    <scope>NUCLEOTIDE SEQUENCE [LARGE SCALE GENOMIC DNA]</scope>
    <source>
        <strain evidence="21">ATCC 7906 / DSM 604 / BCRC 14475 / CIP 104303 / KCTC 5404 / NCIMB 10678 / 9a</strain>
    </source>
</reference>
<dbReference type="PRINTS" id="PR00120">
    <property type="entry name" value="HATPASE"/>
</dbReference>
<evidence type="ECO:0000256" key="14">
    <source>
        <dbReference type="ARBA" id="ARBA00022989"/>
    </source>
</evidence>
<evidence type="ECO:0000256" key="15">
    <source>
        <dbReference type="ARBA" id="ARBA00023065"/>
    </source>
</evidence>
<dbReference type="Gene3D" id="1.20.1110.10">
    <property type="entry name" value="Calcium-transporting ATPase, transmembrane domain"/>
    <property type="match status" value="1"/>
</dbReference>
<dbReference type="STRING" id="1128398.Curi_c08280"/>
<dbReference type="EC" id="7.2.2.10" evidence="3"/>
<sequence length="894" mass="98281">MSKKLWFKKNREELESELGVSMEQGLSEEEVLKRREEYGENVLVSAKRNGIISMFINQFKDFMVIILIIASIISGFLGEIGDTAIIMLVVLLNALLGVIQENKAEKSLEALKKLSSPIATVKRDGRRLEVRSEELVPGDIVLLESGDFVPADGVLFESIGLMIEESALTGESVPVEKETKIPAGEEIPLGDRKNCVFTSSLVTKGRGKFVVTETGMSTEIGMIAGLLENQKEVRTPLQEKLDELGKVLGIGALGICAVIFIMGYLQGRPLLQMFMTSVSLAVAAIPEGLPAIVTIVLSIGVQKMIGKNAIIRKLPAVETLGTASVICSDKTGTLTQNKMEVTQVYTYRQLKDIDEVNLSNKSEKLALKIGVLCNDSEIDIVFGEENGIGDPTEIALVSSGRKLNINKKEEEQKLERVGEIPFDSNRKLMTTVHRDGHKYKVFTKGALDFLMDKCKKVLIDGREQILTDSIKEEIRKVNYEMSSKALRVIGFAYRNENQMPNKITPEVIEKDLVFVGMQGMIDPPREEAKVAVSTCKVAGIQPVMITGDHKITAIAIAKQLGILKNENEAIEGKEIENMSDADLTKNIEKYSVYARVSPEHKVRIVSAWQKKGKVVAMTGDGVNDAPALKRANIGCAMGIAGTDVSKQAADMILTDDNFATIVSAIEEGRHIFDNIKKSIHFLLSCNIGEIVALFIAVVLGAPLPLLPIHILWVNLVTDSLPALALGLDPAEPDIMKRKPRDPKKSMFTNGLGFTLIVQGIMIGLLTKIAFQFGMMQNLAVGRTMALCTLCFSQLAHSFNVRSSDKSIFKIGIASNKYLIKANICSALLVISVTVIPALRDIFKLSKLGFMNWITIILLSLVPLIIVEFSKLFKDEETKEPNYKYSYKIKSTDAK</sequence>
<keyword evidence="21" id="KW-1185">Reference proteome</keyword>
<keyword evidence="12" id="KW-0067">ATP-binding</keyword>
<dbReference type="GO" id="GO:1902600">
    <property type="term" value="P:proton transmembrane transport"/>
    <property type="evidence" value="ECO:0007669"/>
    <property type="project" value="TreeGrafter"/>
</dbReference>
<evidence type="ECO:0000256" key="10">
    <source>
        <dbReference type="ARBA" id="ARBA00022741"/>
    </source>
</evidence>
<dbReference type="GO" id="GO:0005391">
    <property type="term" value="F:P-type sodium:potassium-exchanging transporter activity"/>
    <property type="evidence" value="ECO:0007669"/>
    <property type="project" value="TreeGrafter"/>
</dbReference>
<keyword evidence="15" id="KW-0406">Ion transport</keyword>
<dbReference type="GO" id="GO:0006883">
    <property type="term" value="P:intracellular sodium ion homeostasis"/>
    <property type="evidence" value="ECO:0007669"/>
    <property type="project" value="TreeGrafter"/>
</dbReference>
<dbReference type="Proteomes" id="UP000006094">
    <property type="component" value="Chromosome"/>
</dbReference>
<evidence type="ECO:0000256" key="1">
    <source>
        <dbReference type="ARBA" id="ARBA00004651"/>
    </source>
</evidence>
<comment type="similarity">
    <text evidence="2">Belongs to the cation transport ATPase (P-type) (TC 3.A.3) family. Type IIA subfamily.</text>
</comment>
<keyword evidence="8 18" id="KW-0812">Transmembrane</keyword>
<evidence type="ECO:0000313" key="21">
    <source>
        <dbReference type="Proteomes" id="UP000006094"/>
    </source>
</evidence>
<name>K0AZY0_GOTA9</name>
<dbReference type="Pfam" id="PF00689">
    <property type="entry name" value="Cation_ATPase_C"/>
    <property type="match status" value="1"/>
</dbReference>
<dbReference type="Pfam" id="PF00690">
    <property type="entry name" value="Cation_ATPase_N"/>
    <property type="match status" value="1"/>
</dbReference>
<dbReference type="SMART" id="SM00831">
    <property type="entry name" value="Cation_ATPase_N"/>
    <property type="match status" value="1"/>
</dbReference>
<dbReference type="InterPro" id="IPR006408">
    <property type="entry name" value="P-type_ATPase_IIB"/>
</dbReference>
<dbReference type="InterPro" id="IPR059000">
    <property type="entry name" value="ATPase_P-type_domA"/>
</dbReference>
<dbReference type="Gene3D" id="3.40.1110.10">
    <property type="entry name" value="Calcium-transporting ATPase, cytoplasmic domain N"/>
    <property type="match status" value="1"/>
</dbReference>
<evidence type="ECO:0000256" key="12">
    <source>
        <dbReference type="ARBA" id="ARBA00022840"/>
    </source>
</evidence>
<dbReference type="InterPro" id="IPR008250">
    <property type="entry name" value="ATPase_P-typ_transduc_dom_A_sf"/>
</dbReference>
<dbReference type="EMBL" id="CP003326">
    <property type="protein sequence ID" value="AFS77901.1"/>
    <property type="molecule type" value="Genomic_DNA"/>
</dbReference>
<evidence type="ECO:0000256" key="17">
    <source>
        <dbReference type="ARBA" id="ARBA00048694"/>
    </source>
</evidence>
<dbReference type="FunFam" id="3.40.50.1000:FF:000028">
    <property type="entry name" value="Calcium-transporting P-type ATPase, putative"/>
    <property type="match status" value="1"/>
</dbReference>
<dbReference type="NCBIfam" id="TIGR01494">
    <property type="entry name" value="ATPase_P-type"/>
    <property type="match status" value="2"/>
</dbReference>
<keyword evidence="20" id="KW-0378">Hydrolase</keyword>
<evidence type="ECO:0000256" key="6">
    <source>
        <dbReference type="ARBA" id="ARBA00022553"/>
    </source>
</evidence>
<dbReference type="Gene3D" id="2.70.150.10">
    <property type="entry name" value="Calcium-transporting ATPase, cytoplasmic transduction domain A"/>
    <property type="match status" value="1"/>
</dbReference>
<evidence type="ECO:0000256" key="2">
    <source>
        <dbReference type="ARBA" id="ARBA00005675"/>
    </source>
</evidence>
<feature type="transmembrane region" description="Helical" evidence="18">
    <location>
        <begin position="59"/>
        <end position="77"/>
    </location>
</feature>
<evidence type="ECO:0000313" key="20">
    <source>
        <dbReference type="EMBL" id="AFS77901.1"/>
    </source>
</evidence>
<dbReference type="GO" id="GO:0030007">
    <property type="term" value="P:intracellular potassium ion homeostasis"/>
    <property type="evidence" value="ECO:0007669"/>
    <property type="project" value="TreeGrafter"/>
</dbReference>